<dbReference type="EMBL" id="GGFL01014135">
    <property type="protein sequence ID" value="MBW78313.1"/>
    <property type="molecule type" value="Transcribed_RNA"/>
</dbReference>
<organism evidence="2">
    <name type="scientific">Anopheles darlingi</name>
    <name type="common">Mosquito</name>
    <dbReference type="NCBI Taxonomy" id="43151"/>
    <lineage>
        <taxon>Eukaryota</taxon>
        <taxon>Metazoa</taxon>
        <taxon>Ecdysozoa</taxon>
        <taxon>Arthropoda</taxon>
        <taxon>Hexapoda</taxon>
        <taxon>Insecta</taxon>
        <taxon>Pterygota</taxon>
        <taxon>Neoptera</taxon>
        <taxon>Endopterygota</taxon>
        <taxon>Diptera</taxon>
        <taxon>Nematocera</taxon>
        <taxon>Culicoidea</taxon>
        <taxon>Culicidae</taxon>
        <taxon>Anophelinae</taxon>
        <taxon>Anopheles</taxon>
    </lineage>
</organism>
<reference evidence="2" key="1">
    <citation type="submission" date="2018-01" db="EMBL/GenBank/DDBJ databases">
        <title>An insight into the sialome of Amazonian anophelines.</title>
        <authorList>
            <person name="Ribeiro J.M."/>
            <person name="Scarpassa V."/>
            <person name="Calvo E."/>
        </authorList>
    </citation>
    <scope>NUCLEOTIDE SEQUENCE</scope>
</reference>
<accession>A0A2M4DL77</accession>
<proteinExistence type="predicted"/>
<dbReference type="AlphaFoldDB" id="A0A2M4DL77"/>
<keyword evidence="1" id="KW-0732">Signal</keyword>
<sequence length="93" mass="10953">MVRWSALAWFFRLRLIFCHPLRRLLACLHIVLVDPSLIASYDSFHECGVGIAVIQHVRRDLLAIMLLQKIQLFRYKSRGHLSHAHNFNQNRTC</sequence>
<feature type="signal peptide" evidence="1">
    <location>
        <begin position="1"/>
        <end position="18"/>
    </location>
</feature>
<evidence type="ECO:0000256" key="1">
    <source>
        <dbReference type="SAM" id="SignalP"/>
    </source>
</evidence>
<name>A0A2M4DL77_ANODA</name>
<protein>
    <submittedName>
        <fullName evidence="2">Putative secreted protein</fullName>
    </submittedName>
</protein>
<evidence type="ECO:0000313" key="2">
    <source>
        <dbReference type="EMBL" id="MBW78313.1"/>
    </source>
</evidence>
<feature type="chain" id="PRO_5014973466" evidence="1">
    <location>
        <begin position="19"/>
        <end position="93"/>
    </location>
</feature>